<keyword evidence="1" id="KW-0812">Transmembrane</keyword>
<dbReference type="EMBL" id="CP036339">
    <property type="protein sequence ID" value="QDT74543.1"/>
    <property type="molecule type" value="Genomic_DNA"/>
</dbReference>
<protein>
    <submittedName>
        <fullName evidence="2">Uncharacterized protein</fullName>
    </submittedName>
</protein>
<sequence length="80" mass="8965">MTIVRYTLALISAAIGSILLIQFAKLVSLYRQDLSRGNLLPSDIDGRDYLWLGAWLVSGIALVLLTLVLVLRRRPNQLQD</sequence>
<evidence type="ECO:0000313" key="3">
    <source>
        <dbReference type="Proteomes" id="UP000317909"/>
    </source>
</evidence>
<dbReference type="AlphaFoldDB" id="A0A517U1R1"/>
<evidence type="ECO:0000256" key="1">
    <source>
        <dbReference type="SAM" id="Phobius"/>
    </source>
</evidence>
<dbReference type="KEGG" id="llh:I41_37400"/>
<keyword evidence="3" id="KW-1185">Reference proteome</keyword>
<keyword evidence="1" id="KW-1133">Transmembrane helix</keyword>
<evidence type="ECO:0000313" key="2">
    <source>
        <dbReference type="EMBL" id="QDT74543.1"/>
    </source>
</evidence>
<feature type="transmembrane region" description="Helical" evidence="1">
    <location>
        <begin position="7"/>
        <end position="29"/>
    </location>
</feature>
<feature type="transmembrane region" description="Helical" evidence="1">
    <location>
        <begin position="49"/>
        <end position="71"/>
    </location>
</feature>
<organism evidence="2 3">
    <name type="scientific">Lacipirellula limnantheis</name>
    <dbReference type="NCBI Taxonomy" id="2528024"/>
    <lineage>
        <taxon>Bacteria</taxon>
        <taxon>Pseudomonadati</taxon>
        <taxon>Planctomycetota</taxon>
        <taxon>Planctomycetia</taxon>
        <taxon>Pirellulales</taxon>
        <taxon>Lacipirellulaceae</taxon>
        <taxon>Lacipirellula</taxon>
    </lineage>
</organism>
<reference evidence="2 3" key="1">
    <citation type="submission" date="2019-02" db="EMBL/GenBank/DDBJ databases">
        <title>Deep-cultivation of Planctomycetes and their phenomic and genomic characterization uncovers novel biology.</title>
        <authorList>
            <person name="Wiegand S."/>
            <person name="Jogler M."/>
            <person name="Boedeker C."/>
            <person name="Pinto D."/>
            <person name="Vollmers J."/>
            <person name="Rivas-Marin E."/>
            <person name="Kohn T."/>
            <person name="Peeters S.H."/>
            <person name="Heuer A."/>
            <person name="Rast P."/>
            <person name="Oberbeckmann S."/>
            <person name="Bunk B."/>
            <person name="Jeske O."/>
            <person name="Meyerdierks A."/>
            <person name="Storesund J.E."/>
            <person name="Kallscheuer N."/>
            <person name="Luecker S."/>
            <person name="Lage O.M."/>
            <person name="Pohl T."/>
            <person name="Merkel B.J."/>
            <person name="Hornburger P."/>
            <person name="Mueller R.-W."/>
            <person name="Bruemmer F."/>
            <person name="Labrenz M."/>
            <person name="Spormann A.M."/>
            <person name="Op den Camp H."/>
            <person name="Overmann J."/>
            <person name="Amann R."/>
            <person name="Jetten M.S.M."/>
            <person name="Mascher T."/>
            <person name="Medema M.H."/>
            <person name="Devos D.P."/>
            <person name="Kaster A.-K."/>
            <person name="Ovreas L."/>
            <person name="Rohde M."/>
            <person name="Galperin M.Y."/>
            <person name="Jogler C."/>
        </authorList>
    </citation>
    <scope>NUCLEOTIDE SEQUENCE [LARGE SCALE GENOMIC DNA]</scope>
    <source>
        <strain evidence="2 3">I41</strain>
    </source>
</reference>
<name>A0A517U1R1_9BACT</name>
<accession>A0A517U1R1</accession>
<dbReference type="Proteomes" id="UP000317909">
    <property type="component" value="Chromosome"/>
</dbReference>
<keyword evidence="1" id="KW-0472">Membrane</keyword>
<proteinExistence type="predicted"/>
<gene>
    <name evidence="2" type="ORF">I41_37400</name>
</gene>